<dbReference type="AlphaFoldDB" id="A0A7W8DJG4"/>
<dbReference type="Pfam" id="PF16126">
    <property type="entry name" value="DUF4838"/>
    <property type="match status" value="1"/>
</dbReference>
<feature type="region of interest" description="Disordered" evidence="2">
    <location>
        <begin position="590"/>
        <end position="614"/>
    </location>
</feature>
<evidence type="ECO:0000256" key="2">
    <source>
        <dbReference type="SAM" id="MobiDB-lite"/>
    </source>
</evidence>
<sequence>MFVAIAMRHIPLITFLLSPLIIVSAKEPPAPETSELVVMDKGTVVCSLYYEPVAPKSVRLAADEIQRVIRLATGSTLPVITEAKPPMICLGDCAAARAAGVEAETMAEESFRIFTHGRAVFIVGKDTADGRTTHRGGSSRGTLFGAYAFLERVVGARWIMPGELGEIIPHHDRLKVPPLNLMEAPSFASRQLELSDPPLVRQWALRNRVGTQAGDAGALWVDSSHSWNELMPQSIRDSHPDWAAVNPYPEKPNYKFCTRNPEAAGAFAKSLLQEFDANPSRFMMSASPSDGQSFCHCDRCKAHITLNSHGKESTTRNLLDFYNDVAGQVSKAHPGRMIGALVYGANEYPPSETLQLDKHLFVEWAPLDVYGLGLYKEAYRAEFDQLAERWHRTAPNLGYSNYLHWHRSRGCAPLAPAPELMKVEFAALKKHGIESVREAVESNWAYAGPNNWLLARLMWKADADVDAMYREWLMLAYAEGGEAMGRVYALIDDAFRKFKQQVEPFHYSAGQYDIDKPKIQKIYLPLLPQIHRLCQEALAKANDRRAKQRIGLFVDNMRFFHRELRRAGYVRADEDLGFALTDEEFERLANSSETPGAPPARYFMHKAQPLPPSE</sequence>
<reference evidence="3 4" key="1">
    <citation type="submission" date="2020-08" db="EMBL/GenBank/DDBJ databases">
        <title>Genomic Encyclopedia of Type Strains, Phase IV (KMG-IV): sequencing the most valuable type-strain genomes for metagenomic binning, comparative biology and taxonomic classification.</title>
        <authorList>
            <person name="Goeker M."/>
        </authorList>
    </citation>
    <scope>NUCLEOTIDE SEQUENCE [LARGE SCALE GENOMIC DNA]</scope>
    <source>
        <strain evidence="3 4">DSM 12252</strain>
    </source>
</reference>
<protein>
    <recommendedName>
        <fullName evidence="5">Alpha glucuronidase N-terminal domain-containing protein</fullName>
    </recommendedName>
</protein>
<dbReference type="PANTHER" id="PTHR47406:SF2">
    <property type="entry name" value="ALPHA GLUCURONIDASE N-TERMINAL DOMAIN-CONTAINING PROTEIN"/>
    <property type="match status" value="1"/>
</dbReference>
<dbReference type="EMBL" id="JACHIG010000003">
    <property type="protein sequence ID" value="MBB5032118.1"/>
    <property type="molecule type" value="Genomic_DNA"/>
</dbReference>
<dbReference type="Proteomes" id="UP000590740">
    <property type="component" value="Unassembled WGS sequence"/>
</dbReference>
<accession>A0A7W8DJG4</accession>
<dbReference type="GO" id="GO:0005975">
    <property type="term" value="P:carbohydrate metabolic process"/>
    <property type="evidence" value="ECO:0007669"/>
    <property type="project" value="UniProtKB-ARBA"/>
</dbReference>
<proteinExistence type="predicted"/>
<evidence type="ECO:0008006" key="5">
    <source>
        <dbReference type="Google" id="ProtNLM"/>
    </source>
</evidence>
<keyword evidence="4" id="KW-1185">Reference proteome</keyword>
<organism evidence="3 4">
    <name type="scientific">Prosthecobacter vanneervenii</name>
    <dbReference type="NCBI Taxonomy" id="48466"/>
    <lineage>
        <taxon>Bacteria</taxon>
        <taxon>Pseudomonadati</taxon>
        <taxon>Verrucomicrobiota</taxon>
        <taxon>Verrucomicrobiia</taxon>
        <taxon>Verrucomicrobiales</taxon>
        <taxon>Verrucomicrobiaceae</taxon>
        <taxon>Prosthecobacter</taxon>
    </lineage>
</organism>
<evidence type="ECO:0000256" key="1">
    <source>
        <dbReference type="ARBA" id="ARBA00022801"/>
    </source>
</evidence>
<dbReference type="InterPro" id="IPR032287">
    <property type="entry name" value="DUF4838"/>
</dbReference>
<comment type="caution">
    <text evidence="3">The sequence shown here is derived from an EMBL/GenBank/DDBJ whole genome shotgun (WGS) entry which is preliminary data.</text>
</comment>
<dbReference type="InterPro" id="IPR029018">
    <property type="entry name" value="Hex-like_dom2"/>
</dbReference>
<dbReference type="Gene3D" id="3.30.379.10">
    <property type="entry name" value="Chitobiase/beta-hexosaminidase domain 2-like"/>
    <property type="match status" value="1"/>
</dbReference>
<dbReference type="RefSeq" id="WP_184339058.1">
    <property type="nucleotide sequence ID" value="NZ_JACHIG010000003.1"/>
</dbReference>
<evidence type="ECO:0000313" key="3">
    <source>
        <dbReference type="EMBL" id="MBB5032118.1"/>
    </source>
</evidence>
<evidence type="ECO:0000313" key="4">
    <source>
        <dbReference type="Proteomes" id="UP000590740"/>
    </source>
</evidence>
<dbReference type="GO" id="GO:0016787">
    <property type="term" value="F:hydrolase activity"/>
    <property type="evidence" value="ECO:0007669"/>
    <property type="project" value="UniProtKB-KW"/>
</dbReference>
<name>A0A7W8DJG4_9BACT</name>
<dbReference type="PANTHER" id="PTHR47406">
    <property type="entry name" value="COAGULATION FACTOR 5/8 TYPE, C-TERMINAL"/>
    <property type="match status" value="1"/>
</dbReference>
<keyword evidence="1" id="KW-0378">Hydrolase</keyword>
<gene>
    <name evidence="3" type="ORF">HNQ65_001695</name>
</gene>